<proteinExistence type="predicted"/>
<organism evidence="1 2">
    <name type="scientific">Spirosoma soli</name>
    <dbReference type="NCBI Taxonomy" id="1770529"/>
    <lineage>
        <taxon>Bacteria</taxon>
        <taxon>Pseudomonadati</taxon>
        <taxon>Bacteroidota</taxon>
        <taxon>Cytophagia</taxon>
        <taxon>Cytophagales</taxon>
        <taxon>Cytophagaceae</taxon>
        <taxon>Spirosoma</taxon>
    </lineage>
</organism>
<dbReference type="InterPro" id="IPR047114">
    <property type="entry name" value="YciF"/>
</dbReference>
<dbReference type="InterPro" id="IPR012347">
    <property type="entry name" value="Ferritin-like"/>
</dbReference>
<evidence type="ECO:0000313" key="1">
    <source>
        <dbReference type="EMBL" id="MFD2573765.1"/>
    </source>
</evidence>
<dbReference type="SUPFAM" id="SSF47240">
    <property type="entry name" value="Ferritin-like"/>
    <property type="match status" value="1"/>
</dbReference>
<dbReference type="PANTHER" id="PTHR30565">
    <property type="entry name" value="PROTEIN YCIF"/>
    <property type="match status" value="1"/>
</dbReference>
<comment type="caution">
    <text evidence="1">The sequence shown here is derived from an EMBL/GenBank/DDBJ whole genome shotgun (WGS) entry which is preliminary data.</text>
</comment>
<keyword evidence="2" id="KW-1185">Reference proteome</keyword>
<evidence type="ECO:0000313" key="2">
    <source>
        <dbReference type="Proteomes" id="UP001597469"/>
    </source>
</evidence>
<name>A0ABW5M9T6_9BACT</name>
<dbReference type="RefSeq" id="WP_381526752.1">
    <property type="nucleotide sequence ID" value="NZ_JBHULN010000021.1"/>
</dbReference>
<dbReference type="EMBL" id="JBHULN010000021">
    <property type="protein sequence ID" value="MFD2573765.1"/>
    <property type="molecule type" value="Genomic_DNA"/>
</dbReference>
<dbReference type="Proteomes" id="UP001597469">
    <property type="component" value="Unassembled WGS sequence"/>
</dbReference>
<reference evidence="2" key="1">
    <citation type="journal article" date="2019" name="Int. J. Syst. Evol. Microbiol.">
        <title>The Global Catalogue of Microorganisms (GCM) 10K type strain sequencing project: providing services to taxonomists for standard genome sequencing and annotation.</title>
        <authorList>
            <consortium name="The Broad Institute Genomics Platform"/>
            <consortium name="The Broad Institute Genome Sequencing Center for Infectious Disease"/>
            <person name="Wu L."/>
            <person name="Ma J."/>
        </authorList>
    </citation>
    <scope>NUCLEOTIDE SEQUENCE [LARGE SCALE GENOMIC DNA]</scope>
    <source>
        <strain evidence="2">KCTC 42805</strain>
    </source>
</reference>
<dbReference type="Pfam" id="PF05974">
    <property type="entry name" value="DUF892"/>
    <property type="match status" value="1"/>
</dbReference>
<protein>
    <submittedName>
        <fullName evidence="1">Ferritin-like domain-containing protein</fullName>
    </submittedName>
</protein>
<dbReference type="PANTHER" id="PTHR30565:SF9">
    <property type="entry name" value="PROTEIN YCIF"/>
    <property type="match status" value="1"/>
</dbReference>
<gene>
    <name evidence="1" type="ORF">ACFSUS_24215</name>
</gene>
<accession>A0ABW5M9T6</accession>
<dbReference type="Gene3D" id="1.20.1260.10">
    <property type="match status" value="1"/>
</dbReference>
<sequence>METMDEVMEHCLQELYAAETEGVKALTKLAKEVSEPKLKQAFERHAEETEKQAQRIEEACELLGITPKGKPAVGLKGLIDETETLLKEVKNESLRDAVIIGAAQKMEHYEIAAYGTARSLAEEAGEDKVAKLLEKTLEEEKNTDEKLTKLAEQRVNKKAVQE</sequence>
<dbReference type="InterPro" id="IPR010287">
    <property type="entry name" value="DUF892_YciF-like"/>
</dbReference>
<dbReference type="InterPro" id="IPR009078">
    <property type="entry name" value="Ferritin-like_SF"/>
</dbReference>